<dbReference type="InterPro" id="IPR027417">
    <property type="entry name" value="P-loop_NTPase"/>
</dbReference>
<keyword evidence="2" id="KW-1185">Reference proteome</keyword>
<protein>
    <recommendedName>
        <fullName evidence="3">CobQ/CobB/MinD/ParA nucleotide binding domain-containing protein</fullName>
    </recommendedName>
</protein>
<proteinExistence type="predicted"/>
<reference evidence="1" key="2">
    <citation type="submission" date="2020-09" db="EMBL/GenBank/DDBJ databases">
        <authorList>
            <person name="Sun Q."/>
            <person name="Kim S."/>
        </authorList>
    </citation>
    <scope>NUCLEOTIDE SEQUENCE</scope>
    <source>
        <strain evidence="1">KCTC 23714</strain>
    </source>
</reference>
<dbReference type="CDD" id="cd01983">
    <property type="entry name" value="SIMIBI"/>
    <property type="match status" value="1"/>
</dbReference>
<evidence type="ECO:0000313" key="1">
    <source>
        <dbReference type="EMBL" id="GGW39878.1"/>
    </source>
</evidence>
<dbReference type="AlphaFoldDB" id="A0A918IZB4"/>
<reference evidence="1" key="1">
    <citation type="journal article" date="2014" name="Int. J. Syst. Evol. Microbiol.">
        <title>Complete genome sequence of Corynebacterium casei LMG S-19264T (=DSM 44701T), isolated from a smear-ripened cheese.</title>
        <authorList>
            <consortium name="US DOE Joint Genome Institute (JGI-PGF)"/>
            <person name="Walter F."/>
            <person name="Albersmeier A."/>
            <person name="Kalinowski J."/>
            <person name="Ruckert C."/>
        </authorList>
    </citation>
    <scope>NUCLEOTIDE SEQUENCE</scope>
    <source>
        <strain evidence="1">KCTC 23714</strain>
    </source>
</reference>
<dbReference type="Proteomes" id="UP000628984">
    <property type="component" value="Unassembled WGS sequence"/>
</dbReference>
<name>A0A918IZB4_9RHOB</name>
<dbReference type="Gene3D" id="3.40.50.300">
    <property type="entry name" value="P-loop containing nucleotide triphosphate hydrolases"/>
    <property type="match status" value="1"/>
</dbReference>
<comment type="caution">
    <text evidence="1">The sequence shown here is derived from an EMBL/GenBank/DDBJ whole genome shotgun (WGS) entry which is preliminary data.</text>
</comment>
<evidence type="ECO:0008006" key="3">
    <source>
        <dbReference type="Google" id="ProtNLM"/>
    </source>
</evidence>
<evidence type="ECO:0000313" key="2">
    <source>
        <dbReference type="Proteomes" id="UP000628984"/>
    </source>
</evidence>
<dbReference type="SUPFAM" id="SSF52540">
    <property type="entry name" value="P-loop containing nucleoside triphosphate hydrolases"/>
    <property type="match status" value="1"/>
</dbReference>
<gene>
    <name evidence="1" type="ORF">GCM10011452_30340</name>
</gene>
<accession>A0A918IZB4</accession>
<sequence length="271" mass="30300">MKSFKSYLMLTTSLKGGGGKSTFACALLDNMRDHGIPTAAYDADGAIGSLSDMHARRDEHGRKLDKQDALEGVAGYNIRDESRAELINSLDFGHQHILHDVAGGALVELQRLFADRDSLRNFARALRDCETCVVFFHLVTPDISTIESVARHMKLTDDLGDLAAYFRHIAVLNMQGNRSDQDFPVWYGYTNRQGEMRGGKTRQRLLENGGAEMHLPALNERTMVLLKDLGLPFAQACRDRGLSLIDQQRISIFRQDFDEAMTADVRQLIGL</sequence>
<organism evidence="1 2">
    <name type="scientific">Gemmobacter lanyuensis</name>
    <dbReference type="NCBI Taxonomy" id="1054497"/>
    <lineage>
        <taxon>Bacteria</taxon>
        <taxon>Pseudomonadati</taxon>
        <taxon>Pseudomonadota</taxon>
        <taxon>Alphaproteobacteria</taxon>
        <taxon>Rhodobacterales</taxon>
        <taxon>Paracoccaceae</taxon>
        <taxon>Gemmobacter</taxon>
    </lineage>
</organism>
<dbReference type="EMBL" id="BMYQ01000011">
    <property type="protein sequence ID" value="GGW39878.1"/>
    <property type="molecule type" value="Genomic_DNA"/>
</dbReference>
<dbReference type="RefSeq" id="WP_189634717.1">
    <property type="nucleotide sequence ID" value="NZ_BMYQ01000011.1"/>
</dbReference>